<dbReference type="PROSITE" id="PS51755">
    <property type="entry name" value="OMPR_PHOB"/>
    <property type="match status" value="1"/>
</dbReference>
<dbReference type="SMART" id="SM00862">
    <property type="entry name" value="Trans_reg_C"/>
    <property type="match status" value="1"/>
</dbReference>
<feature type="domain" description="OmpR/PhoB-type" evidence="4">
    <location>
        <begin position="1"/>
        <end position="96"/>
    </location>
</feature>
<dbReference type="OrthoDB" id="9812579at2"/>
<evidence type="ECO:0000313" key="5">
    <source>
        <dbReference type="EMBL" id="OZM71277.1"/>
    </source>
</evidence>
<dbReference type="Proteomes" id="UP000242444">
    <property type="component" value="Unassembled WGS sequence"/>
</dbReference>
<dbReference type="RefSeq" id="WP_094864580.1">
    <property type="nucleotide sequence ID" value="NZ_NKYE01000014.1"/>
</dbReference>
<dbReference type="GO" id="GO:0000160">
    <property type="term" value="P:phosphorelay signal transduction system"/>
    <property type="evidence" value="ECO:0007669"/>
    <property type="project" value="InterPro"/>
</dbReference>
<dbReference type="SUPFAM" id="SSF46894">
    <property type="entry name" value="C-terminal effector domain of the bipartite response regulators"/>
    <property type="match status" value="1"/>
</dbReference>
<dbReference type="CDD" id="cd15831">
    <property type="entry name" value="BTAD"/>
    <property type="match status" value="1"/>
</dbReference>
<evidence type="ECO:0000313" key="6">
    <source>
        <dbReference type="Proteomes" id="UP000242444"/>
    </source>
</evidence>
<dbReference type="Gene3D" id="1.10.10.10">
    <property type="entry name" value="Winged helix-like DNA-binding domain superfamily/Winged helix DNA-binding domain"/>
    <property type="match status" value="1"/>
</dbReference>
<dbReference type="InterPro" id="IPR011990">
    <property type="entry name" value="TPR-like_helical_dom_sf"/>
</dbReference>
<comment type="similarity">
    <text evidence="1">Belongs to the AfsR/DnrI/RedD regulatory family.</text>
</comment>
<dbReference type="InterPro" id="IPR058852">
    <property type="entry name" value="HTH_77"/>
</dbReference>
<evidence type="ECO:0000256" key="2">
    <source>
        <dbReference type="ARBA" id="ARBA00023125"/>
    </source>
</evidence>
<gene>
    <name evidence="5" type="ORF">CFN78_21005</name>
</gene>
<dbReference type="PANTHER" id="PTHR47691">
    <property type="entry name" value="REGULATOR-RELATED"/>
    <property type="match status" value="1"/>
</dbReference>
<evidence type="ECO:0000259" key="4">
    <source>
        <dbReference type="PROSITE" id="PS51755"/>
    </source>
</evidence>
<reference evidence="5 6" key="1">
    <citation type="submission" date="2017-07" db="EMBL/GenBank/DDBJ databases">
        <title>Amycolatopsis antarcticus sp. nov., isolated from the surface of an Antarcticus brown macroalga.</title>
        <authorList>
            <person name="Wang J."/>
            <person name="Leiva S."/>
            <person name="Huang J."/>
            <person name="Huang Y."/>
        </authorList>
    </citation>
    <scope>NUCLEOTIDE SEQUENCE [LARGE SCALE GENOMIC DNA]</scope>
    <source>
        <strain evidence="5 6">AU-G6</strain>
    </source>
</reference>
<evidence type="ECO:0000256" key="3">
    <source>
        <dbReference type="PROSITE-ProRule" id="PRU01091"/>
    </source>
</evidence>
<dbReference type="Pfam" id="PF00486">
    <property type="entry name" value="Trans_reg_C"/>
    <property type="match status" value="1"/>
</dbReference>
<protein>
    <submittedName>
        <fullName evidence="5">AfsR family transcriptional regulator</fullName>
    </submittedName>
</protein>
<dbReference type="InterPro" id="IPR016032">
    <property type="entry name" value="Sig_transdc_resp-reg_C-effctor"/>
</dbReference>
<dbReference type="SUPFAM" id="SSF48452">
    <property type="entry name" value="TPR-like"/>
    <property type="match status" value="2"/>
</dbReference>
<dbReference type="GO" id="GO:0003677">
    <property type="term" value="F:DNA binding"/>
    <property type="evidence" value="ECO:0007669"/>
    <property type="project" value="UniProtKB-UniRule"/>
</dbReference>
<dbReference type="InterPro" id="IPR049945">
    <property type="entry name" value="AAA_22"/>
</dbReference>
<organism evidence="5 6">
    <name type="scientific">Amycolatopsis antarctica</name>
    <dbReference type="NCBI Taxonomy" id="1854586"/>
    <lineage>
        <taxon>Bacteria</taxon>
        <taxon>Bacillati</taxon>
        <taxon>Actinomycetota</taxon>
        <taxon>Actinomycetes</taxon>
        <taxon>Pseudonocardiales</taxon>
        <taxon>Pseudonocardiaceae</taxon>
        <taxon>Amycolatopsis</taxon>
    </lineage>
</organism>
<dbReference type="EMBL" id="NKYE01000014">
    <property type="protein sequence ID" value="OZM71277.1"/>
    <property type="molecule type" value="Genomic_DNA"/>
</dbReference>
<accession>A0A263D0W3</accession>
<dbReference type="InParanoid" id="A0A263D0W3"/>
<dbReference type="Gene3D" id="1.25.40.10">
    <property type="entry name" value="Tetratricopeptide repeat domain"/>
    <property type="match status" value="2"/>
</dbReference>
<feature type="DNA-binding region" description="OmpR/PhoB-type" evidence="3">
    <location>
        <begin position="1"/>
        <end position="96"/>
    </location>
</feature>
<keyword evidence="2 3" id="KW-0238">DNA-binding</keyword>
<dbReference type="InterPro" id="IPR027417">
    <property type="entry name" value="P-loop_NTPase"/>
</dbReference>
<dbReference type="AlphaFoldDB" id="A0A263D0W3"/>
<dbReference type="PANTHER" id="PTHR47691:SF3">
    <property type="entry name" value="HTH-TYPE TRANSCRIPTIONAL REGULATOR RV0890C-RELATED"/>
    <property type="match status" value="1"/>
</dbReference>
<sequence length="1048" mass="112632">MQFGVLGPVEVITDRGVRVRVPELKVRLLLAHLLLHAGHAVTVDALVDRLWGERTPVDPKASLQAKVSQLRRVLADAESGGRELVVSEPGGYRIGVTEQALDSGRFAELLERVRSEPDAHERAALLDDAMALWRGPAFVEVADELTAQPVLARLNELWLSAAESRAEALLDLGEHLLLTGELDELAERHPLRERLRAAQMRALYLAGRPNEALAAFEDLRTRLRDELGADPAPELVELHQAVLRHGPELRTRPREPAVRSPLPTPATELIGREADLERVRALLDEDRLVSLVGIGGVGKTRLALAVAHEYDRRHEAGVRLVELDALPAGTAAESVADLVCRAFGRQAGASAGQAADTASDAKSRLLATVRGFTGLLVLDNCEHLLEAVAELVLATLAAAPELTVLATSREPLELSGEVLHPVEPLPTTGTASAVRLFTARASAVDPAFVLDERTEPLVRTICARLDGIPLALELAAARVRTLGVAGVAERLDDRLALLSGRRRDAPVRQRTLRATIDWSWELLTATEQTVLRRLSVFSGGCGLAAAEEVCGGSPATDVLDTVTRLVDRSLLVRNADGRYRLLEAVAEYAAERLAESGEAGELHRRFVAHCLALAERAAPRLRGREQRTWLTRLDEESANLGAALCRMDDADEGLRLVDALAWYWFLRGRPGQMSDAAELVLALPGGDPRLRASVRVWRAGMTAWADRNSELAPDGVAALAELGEGTTSQARARWFLAFACWGFGDMRVVTDWAGTALRTCRQNGDQWGCAAALATGATYAALRDELPAARRDAGEAERLFTALGDRWGRLQALDTLALVAEVTGDYPEAARLQANGLRIAEDLRLGPEVAGRLSGLGRVTMLTGDLGTARAQHERARKLAADQGNAALVGYAEFGLALTARRTGDLATAERLLLPWTAEEVASFATLTPFAELGFIAELRGDGRRALELHEAGYHRARAAGGGRRTIALALEGLAGAWSLLGEPERAAGLLGAADAARQAVGAPLPAAERLDVDRISERLRTALGERAFEESFAAGADRLPAELVGTG</sequence>
<evidence type="ECO:0000256" key="1">
    <source>
        <dbReference type="ARBA" id="ARBA00005820"/>
    </source>
</evidence>
<dbReference type="Gene3D" id="3.40.50.300">
    <property type="entry name" value="P-loop containing nucleotide triphosphate hydrolases"/>
    <property type="match status" value="1"/>
</dbReference>
<dbReference type="Pfam" id="PF03704">
    <property type="entry name" value="BTAD"/>
    <property type="match status" value="1"/>
</dbReference>
<comment type="caution">
    <text evidence="5">The sequence shown here is derived from an EMBL/GenBank/DDBJ whole genome shotgun (WGS) entry which is preliminary data.</text>
</comment>
<dbReference type="Pfam" id="PF25872">
    <property type="entry name" value="HTH_77"/>
    <property type="match status" value="1"/>
</dbReference>
<dbReference type="InterPro" id="IPR036388">
    <property type="entry name" value="WH-like_DNA-bd_sf"/>
</dbReference>
<dbReference type="GO" id="GO:0006355">
    <property type="term" value="P:regulation of DNA-templated transcription"/>
    <property type="evidence" value="ECO:0007669"/>
    <property type="project" value="InterPro"/>
</dbReference>
<proteinExistence type="inferred from homology"/>
<dbReference type="SMART" id="SM01043">
    <property type="entry name" value="BTAD"/>
    <property type="match status" value="1"/>
</dbReference>
<dbReference type="InterPro" id="IPR001867">
    <property type="entry name" value="OmpR/PhoB-type_DNA-bd"/>
</dbReference>
<dbReference type="InterPro" id="IPR005158">
    <property type="entry name" value="BTAD"/>
</dbReference>
<keyword evidence="6" id="KW-1185">Reference proteome</keyword>
<dbReference type="Pfam" id="PF13401">
    <property type="entry name" value="AAA_22"/>
    <property type="match status" value="1"/>
</dbReference>
<name>A0A263D0W3_9PSEU</name>
<dbReference type="SUPFAM" id="SSF52540">
    <property type="entry name" value="P-loop containing nucleoside triphosphate hydrolases"/>
    <property type="match status" value="1"/>
</dbReference>